<accession>F7YU57</accession>
<evidence type="ECO:0000313" key="4">
    <source>
        <dbReference type="Proteomes" id="UP000006804"/>
    </source>
</evidence>
<dbReference type="OrthoDB" id="9774824at2"/>
<dbReference type="STRING" id="688269.Theth_0046"/>
<keyword evidence="1 2" id="KW-0378">Hydrolase</keyword>
<reference evidence="3 4" key="1">
    <citation type="submission" date="2010-11" db="EMBL/GenBank/DDBJ databases">
        <title>The complete genome of Thermotoga thermarum DSM 5069.</title>
        <authorList>
            <consortium name="US DOE Joint Genome Institute (JGI-PGF)"/>
            <person name="Lucas S."/>
            <person name="Copeland A."/>
            <person name="Lapidus A."/>
            <person name="Bruce D."/>
            <person name="Goodwin L."/>
            <person name="Pitluck S."/>
            <person name="Kyrpides N."/>
            <person name="Mavromatis K."/>
            <person name="Ivanova N."/>
            <person name="Zeytun A."/>
            <person name="Brettin T."/>
            <person name="Detter J.C."/>
            <person name="Tapia R."/>
            <person name="Han C."/>
            <person name="Land M."/>
            <person name="Hauser L."/>
            <person name="Markowitz V."/>
            <person name="Cheng J.-F."/>
            <person name="Hugenholtz P."/>
            <person name="Woyke T."/>
            <person name="Wu D."/>
            <person name="Spring S."/>
            <person name="Schroeder M."/>
            <person name="Brambilla E."/>
            <person name="Klenk H.-P."/>
            <person name="Eisen J.A."/>
        </authorList>
    </citation>
    <scope>NUCLEOTIDE SEQUENCE [LARGE SCALE GENOMIC DNA]</scope>
    <source>
        <strain evidence="3 4">DSM 5069</strain>
    </source>
</reference>
<evidence type="ECO:0000256" key="1">
    <source>
        <dbReference type="ARBA" id="ARBA00022801"/>
    </source>
</evidence>
<dbReference type="Proteomes" id="UP000006804">
    <property type="component" value="Chromosome"/>
</dbReference>
<dbReference type="GO" id="GO:0046654">
    <property type="term" value="P:tetrahydrofolate biosynthetic process"/>
    <property type="evidence" value="ECO:0007669"/>
    <property type="project" value="UniProtKB-UniRule"/>
</dbReference>
<comment type="similarity">
    <text evidence="2">Belongs to the GTP cyclohydrolase IV family.</text>
</comment>
<dbReference type="HOGENOM" id="CLU_062816_1_1_0"/>
<gene>
    <name evidence="2" type="primary">folE2</name>
    <name evidence="3" type="ORF">Theth_0046</name>
</gene>
<dbReference type="PANTHER" id="PTHR36445">
    <property type="entry name" value="GTP CYCLOHYDROLASE MPTA"/>
    <property type="match status" value="1"/>
</dbReference>
<dbReference type="eggNOG" id="COG1469">
    <property type="taxonomic scope" value="Bacteria"/>
</dbReference>
<dbReference type="Gene3D" id="3.10.270.10">
    <property type="entry name" value="Urate Oxidase"/>
    <property type="match status" value="1"/>
</dbReference>
<organism evidence="3 4">
    <name type="scientific">Pseudothermotoga thermarum DSM 5069</name>
    <dbReference type="NCBI Taxonomy" id="688269"/>
    <lineage>
        <taxon>Bacteria</taxon>
        <taxon>Thermotogati</taxon>
        <taxon>Thermotogota</taxon>
        <taxon>Thermotogae</taxon>
        <taxon>Thermotogales</taxon>
        <taxon>Thermotogaceae</taxon>
        <taxon>Pseudothermotoga</taxon>
    </lineage>
</organism>
<dbReference type="InterPro" id="IPR022838">
    <property type="entry name" value="GTP_cyclohydrolase_FolE2"/>
</dbReference>
<dbReference type="UniPathway" id="UPA00848">
    <property type="reaction ID" value="UER00151"/>
</dbReference>
<dbReference type="PANTHER" id="PTHR36445:SF1">
    <property type="entry name" value="GTP CYCLOHYDROLASE MPTA"/>
    <property type="match status" value="1"/>
</dbReference>
<dbReference type="EMBL" id="CP002351">
    <property type="protein sequence ID" value="AEH50153.1"/>
    <property type="molecule type" value="Genomic_DNA"/>
</dbReference>
<evidence type="ECO:0000313" key="3">
    <source>
        <dbReference type="EMBL" id="AEH50153.1"/>
    </source>
</evidence>
<dbReference type="Pfam" id="PF02649">
    <property type="entry name" value="GCHY-1"/>
    <property type="match status" value="1"/>
</dbReference>
<comment type="catalytic activity">
    <reaction evidence="2">
        <text>GTP + H2O = 7,8-dihydroneopterin 3'-triphosphate + formate + H(+)</text>
        <dbReference type="Rhea" id="RHEA:17473"/>
        <dbReference type="ChEBI" id="CHEBI:15377"/>
        <dbReference type="ChEBI" id="CHEBI:15378"/>
        <dbReference type="ChEBI" id="CHEBI:15740"/>
        <dbReference type="ChEBI" id="CHEBI:37565"/>
        <dbReference type="ChEBI" id="CHEBI:58462"/>
        <dbReference type="EC" id="3.5.4.16"/>
    </reaction>
</comment>
<dbReference type="PATRIC" id="fig|688269.3.peg.47"/>
<proteinExistence type="inferred from homology"/>
<dbReference type="HAMAP" id="MF_01527_B">
    <property type="entry name" value="GTP_cyclohydrol_B"/>
    <property type="match status" value="1"/>
</dbReference>
<dbReference type="NCBIfam" id="NF010200">
    <property type="entry name" value="PRK13674.1-1"/>
    <property type="match status" value="1"/>
</dbReference>
<evidence type="ECO:0000256" key="2">
    <source>
        <dbReference type="HAMAP-Rule" id="MF_01527"/>
    </source>
</evidence>
<dbReference type="InterPro" id="IPR003801">
    <property type="entry name" value="GTP_cyclohydrolase_FolE2/MptA"/>
</dbReference>
<sequence length="267" mass="30777">MKDVQSQPDRRNIYLQRVGIKGLLYPITVMDRQKGFQDTVATINMYVDLPVQFRGTHMSRFVEVLNKYHLGIDPRVLGELLEELRKKLKAKTAVVEIEFPYFMTKKAPVTNAEGFVSYTCRIFGQKTEEGCDFTFSVGVPVMTLCPCSKEISDRGAHNQRAVAWVHVKSKRLIWFEELIQIAEESASAPVFTVLKRPDEKFLTEHAYDNPRFVEDLAREIALRLKSDKRIEWYKVEVESFESIHTHNAYACVISEKEDFSNDDTSLG</sequence>
<dbReference type="AlphaFoldDB" id="F7YU57"/>
<dbReference type="RefSeq" id="WP_013931377.1">
    <property type="nucleotide sequence ID" value="NC_015707.1"/>
</dbReference>
<protein>
    <recommendedName>
        <fullName evidence="2">GTP cyclohydrolase FolE2</fullName>
        <ecNumber evidence="2">3.5.4.16</ecNumber>
    </recommendedName>
</protein>
<dbReference type="EC" id="3.5.4.16" evidence="2"/>
<keyword evidence="4" id="KW-1185">Reference proteome</keyword>
<dbReference type="GO" id="GO:0003934">
    <property type="term" value="F:GTP cyclohydrolase I activity"/>
    <property type="evidence" value="ECO:0007669"/>
    <property type="project" value="UniProtKB-UniRule"/>
</dbReference>
<dbReference type="KEGG" id="tta:Theth_0046"/>
<name>F7YU57_9THEM</name>
<feature type="site" description="May be catalytically important" evidence="2">
    <location>
        <position position="145"/>
    </location>
</feature>
<comment type="function">
    <text evidence="2">Converts GTP to 7,8-dihydroneopterin triphosphate.</text>
</comment>
<comment type="pathway">
    <text evidence="2">Cofactor biosynthesis; 7,8-dihydroneopterin triphosphate biosynthesis; 7,8-dihydroneopterin triphosphate from GTP: step 1/1.</text>
</comment>